<evidence type="ECO:0000256" key="1">
    <source>
        <dbReference type="ARBA" id="ARBA00022737"/>
    </source>
</evidence>
<dbReference type="InterPro" id="IPR011990">
    <property type="entry name" value="TPR-like_helical_dom_sf"/>
</dbReference>
<dbReference type="AlphaFoldDB" id="A0A644ZGS3"/>
<name>A0A644ZGS3_9ZZZZ</name>
<sequence>MKIKYLIAPVIALAFVTAVISCGSGKDKSEAQNQDSLNSPLEILNKKIEENPKVDSLYQQRAELLLSMGETEKALSDVRQALQLNPEKTGYHILLGDVYLAMGNIESCKKSLMKAFDMDPGNPEPSLKLAELNLFLEDYEKVFLYSNNALEIDKYNARAYFIKGYAQLEQKDTAKAIINLQKATQNDAEYYDAFSMLGHIFDIKGDPIAGNYLKTAVRIRPASAEARYNYGIWLQNHEMIEEALVQYDALLVIDPHNKNAWYNIGYINLVYLQNFNTAVDKFTKAIECDPTYAEAWYNRGLAYEEMKQYQNARENYAEALKLKHNYENAITAINRIEGK</sequence>
<dbReference type="InterPro" id="IPR019734">
    <property type="entry name" value="TPR_rpt"/>
</dbReference>
<evidence type="ECO:0000313" key="3">
    <source>
        <dbReference type="EMBL" id="MPM39091.1"/>
    </source>
</evidence>
<dbReference type="SUPFAM" id="SSF81901">
    <property type="entry name" value="HCP-like"/>
    <property type="match status" value="1"/>
</dbReference>
<comment type="caution">
    <text evidence="3">The sequence shown here is derived from an EMBL/GenBank/DDBJ whole genome shotgun (WGS) entry which is preliminary data.</text>
</comment>
<dbReference type="Pfam" id="PF13181">
    <property type="entry name" value="TPR_8"/>
    <property type="match status" value="3"/>
</dbReference>
<dbReference type="PROSITE" id="PS50293">
    <property type="entry name" value="TPR_REGION"/>
    <property type="match status" value="1"/>
</dbReference>
<dbReference type="InterPro" id="IPR050498">
    <property type="entry name" value="Ycf3"/>
</dbReference>
<reference evidence="3" key="1">
    <citation type="submission" date="2019-08" db="EMBL/GenBank/DDBJ databases">
        <authorList>
            <person name="Kucharzyk K."/>
            <person name="Murdoch R.W."/>
            <person name="Higgins S."/>
            <person name="Loffler F."/>
        </authorList>
    </citation>
    <scope>NUCLEOTIDE SEQUENCE</scope>
</reference>
<dbReference type="PANTHER" id="PTHR44858">
    <property type="entry name" value="TETRATRICOPEPTIDE REPEAT PROTEIN 6"/>
    <property type="match status" value="1"/>
</dbReference>
<gene>
    <name evidence="3" type="primary">lapB_13</name>
    <name evidence="3" type="ORF">SDC9_85723</name>
</gene>
<dbReference type="Gene3D" id="1.25.40.10">
    <property type="entry name" value="Tetratricopeptide repeat domain"/>
    <property type="match status" value="3"/>
</dbReference>
<dbReference type="SMART" id="SM00028">
    <property type="entry name" value="TPR"/>
    <property type="match status" value="7"/>
</dbReference>
<dbReference type="SUPFAM" id="SSF48452">
    <property type="entry name" value="TPR-like"/>
    <property type="match status" value="1"/>
</dbReference>
<keyword evidence="1" id="KW-0677">Repeat</keyword>
<evidence type="ECO:0000256" key="2">
    <source>
        <dbReference type="ARBA" id="ARBA00022803"/>
    </source>
</evidence>
<dbReference type="PROSITE" id="PS51257">
    <property type="entry name" value="PROKAR_LIPOPROTEIN"/>
    <property type="match status" value="1"/>
</dbReference>
<dbReference type="Pfam" id="PF13431">
    <property type="entry name" value="TPR_17"/>
    <property type="match status" value="1"/>
</dbReference>
<organism evidence="3">
    <name type="scientific">bioreactor metagenome</name>
    <dbReference type="NCBI Taxonomy" id="1076179"/>
    <lineage>
        <taxon>unclassified sequences</taxon>
        <taxon>metagenomes</taxon>
        <taxon>ecological metagenomes</taxon>
    </lineage>
</organism>
<keyword evidence="2" id="KW-0802">TPR repeat</keyword>
<dbReference type="EMBL" id="VSSQ01008519">
    <property type="protein sequence ID" value="MPM39091.1"/>
    <property type="molecule type" value="Genomic_DNA"/>
</dbReference>
<dbReference type="PROSITE" id="PS50005">
    <property type="entry name" value="TPR"/>
    <property type="match status" value="3"/>
</dbReference>
<protein>
    <submittedName>
        <fullName evidence="3">Lipopolysaccharide assembly protein B</fullName>
    </submittedName>
</protein>
<proteinExistence type="predicted"/>
<dbReference type="PANTHER" id="PTHR44858:SF1">
    <property type="entry name" value="UDP-N-ACETYLGLUCOSAMINE--PEPTIDE N-ACETYLGLUCOSAMINYLTRANSFERASE SPINDLY-RELATED"/>
    <property type="match status" value="1"/>
</dbReference>
<accession>A0A644ZGS3</accession>